<proteinExistence type="predicted"/>
<dbReference type="Pfam" id="PF02498">
    <property type="entry name" value="Bro-N"/>
    <property type="match status" value="1"/>
</dbReference>
<dbReference type="RefSeq" id="WP_406762455.1">
    <property type="nucleotide sequence ID" value="NZ_JBJIAB010000037.1"/>
</dbReference>
<gene>
    <name evidence="2" type="ORF">ACJDTP_21805</name>
</gene>
<name>A0ABW8SA17_9CLOT</name>
<protein>
    <submittedName>
        <fullName evidence="2">Bro-N domain-containing protein</fullName>
    </submittedName>
</protein>
<evidence type="ECO:0000313" key="3">
    <source>
        <dbReference type="Proteomes" id="UP001623600"/>
    </source>
</evidence>
<sequence length="257" mass="30178">MNELQIFKNEEFGQVRWTRIDGKDYAVAKDIANALGYKNTNDAIIRHCKGVVKHEGFKINGIQVALIPEGDIYRLTAKSELSGAEKFESWIFDDILPTIRQTGGYVNNDDAFIRTYLPFADDTTKAMFKSTLETVRKQNELIVKQQEEISYKEDVIIGLVDKVTLAEKRQILNRVVRYKGANFQERWRELYRQFEMKYHIDLNKRFEAYNLTHKPKIKNKVDYIDKIMNKIPELYEIACKLYESDVKELATQLYQLN</sequence>
<dbReference type="Proteomes" id="UP001623600">
    <property type="component" value="Unassembled WGS sequence"/>
</dbReference>
<organism evidence="2 3">
    <name type="scientific">Candidatus Clostridium helianthi</name>
    <dbReference type="NCBI Taxonomy" id="3381660"/>
    <lineage>
        <taxon>Bacteria</taxon>
        <taxon>Bacillati</taxon>
        <taxon>Bacillota</taxon>
        <taxon>Clostridia</taxon>
        <taxon>Eubacteriales</taxon>
        <taxon>Clostridiaceae</taxon>
        <taxon>Clostridium</taxon>
    </lineage>
</organism>
<feature type="domain" description="Bro-N" evidence="1">
    <location>
        <begin position="1"/>
        <end position="103"/>
    </location>
</feature>
<comment type="caution">
    <text evidence="2">The sequence shown here is derived from an EMBL/GenBank/DDBJ whole genome shotgun (WGS) entry which is preliminary data.</text>
</comment>
<dbReference type="PROSITE" id="PS51750">
    <property type="entry name" value="BRO_N"/>
    <property type="match status" value="1"/>
</dbReference>
<dbReference type="PANTHER" id="PTHR36180">
    <property type="entry name" value="DNA-BINDING PROTEIN-RELATED-RELATED"/>
    <property type="match status" value="1"/>
</dbReference>
<accession>A0ABW8SA17</accession>
<dbReference type="EMBL" id="JBJIAB010000037">
    <property type="protein sequence ID" value="MFL0167713.1"/>
    <property type="molecule type" value="Genomic_DNA"/>
</dbReference>
<evidence type="ECO:0000259" key="1">
    <source>
        <dbReference type="PROSITE" id="PS51750"/>
    </source>
</evidence>
<evidence type="ECO:0000313" key="2">
    <source>
        <dbReference type="EMBL" id="MFL0167713.1"/>
    </source>
</evidence>
<reference evidence="2 3" key="1">
    <citation type="submission" date="2024-11" db="EMBL/GenBank/DDBJ databases">
        <authorList>
            <person name="Heng Y.C."/>
            <person name="Lim A.C.H."/>
            <person name="Lee J.K.Y."/>
            <person name="Kittelmann S."/>
        </authorList>
    </citation>
    <scope>NUCLEOTIDE SEQUENCE [LARGE SCALE GENOMIC DNA]</scope>
    <source>
        <strain evidence="2 3">WILCCON 0112</strain>
    </source>
</reference>
<keyword evidence="3" id="KW-1185">Reference proteome</keyword>
<dbReference type="PANTHER" id="PTHR36180:SF2">
    <property type="entry name" value="BRO FAMILY PROTEIN"/>
    <property type="match status" value="1"/>
</dbReference>
<dbReference type="SMART" id="SM01040">
    <property type="entry name" value="Bro-N"/>
    <property type="match status" value="1"/>
</dbReference>
<dbReference type="InterPro" id="IPR003497">
    <property type="entry name" value="BRO_N_domain"/>
</dbReference>